<accession>A0A678ZD96</accession>
<dbReference type="EMBL" id="MH093740">
    <property type="protein sequence ID" value="AZT79242.1"/>
    <property type="molecule type" value="Genomic_DNA"/>
</dbReference>
<organism evidence="1">
    <name type="scientific">Ulva compressa</name>
    <name type="common">Green alga</name>
    <name type="synonym">Enteromorpha compressa</name>
    <dbReference type="NCBI Taxonomy" id="63659"/>
    <lineage>
        <taxon>Eukaryota</taxon>
        <taxon>Viridiplantae</taxon>
        <taxon>Chlorophyta</taxon>
        <taxon>core chlorophytes</taxon>
        <taxon>Ulvophyceae</taxon>
        <taxon>OUU clade</taxon>
        <taxon>Ulvales</taxon>
        <taxon>Ulvaceae</taxon>
        <taxon>Ulva</taxon>
    </lineage>
</organism>
<name>A0A678ZD96_ULVCO</name>
<evidence type="ECO:0000313" key="1">
    <source>
        <dbReference type="EMBL" id="AZT79242.1"/>
    </source>
</evidence>
<protein>
    <submittedName>
        <fullName evidence="1">Uncharacterized protein</fullName>
    </submittedName>
</protein>
<gene>
    <name evidence="1" type="primary">orf90</name>
</gene>
<keyword evidence="1" id="KW-0496">Mitochondrion</keyword>
<proteinExistence type="predicted"/>
<sequence>MKKSMTTSLKHKQTSLQLLKGEKIGHYNDHLIKKFQEHGITNAVIFKVEKLQQHVETAGDFSKGLIRYLAELNNSLNKITDNENLKLYAF</sequence>
<reference evidence="1" key="1">
    <citation type="submission" date="2018-03" db="EMBL/GenBank/DDBJ databases">
        <title>The complete mitochondrial genome sequence of the green macroalga Ulva compressa.</title>
        <authorList>
            <person name="Liu F."/>
        </authorList>
    </citation>
    <scope>NUCLEOTIDE SEQUENCE</scope>
</reference>
<geneLocation type="mitochondrion" evidence="1"/>
<dbReference type="AlphaFoldDB" id="A0A678ZD96"/>